<feature type="transmembrane region" description="Helical" evidence="8">
    <location>
        <begin position="183"/>
        <end position="204"/>
    </location>
</feature>
<dbReference type="Pfam" id="PF00924">
    <property type="entry name" value="MS_channel_2nd"/>
    <property type="match status" value="1"/>
</dbReference>
<feature type="region of interest" description="Disordered" evidence="7">
    <location>
        <begin position="399"/>
        <end position="418"/>
    </location>
</feature>
<feature type="transmembrane region" description="Helical" evidence="8">
    <location>
        <begin position="216"/>
        <end position="236"/>
    </location>
</feature>
<evidence type="ECO:0000256" key="9">
    <source>
        <dbReference type="SAM" id="SignalP"/>
    </source>
</evidence>
<dbReference type="PANTHER" id="PTHR30460">
    <property type="entry name" value="MODERATE CONDUCTANCE MECHANOSENSITIVE CHANNEL YBIO"/>
    <property type="match status" value="1"/>
</dbReference>
<evidence type="ECO:0000259" key="11">
    <source>
        <dbReference type="Pfam" id="PF21082"/>
    </source>
</evidence>
<dbReference type="Proteomes" id="UP000005667">
    <property type="component" value="Plasmid AZO_p4"/>
</dbReference>
<dbReference type="HOGENOM" id="CLU_013626_3_0_5"/>
<evidence type="ECO:0000256" key="2">
    <source>
        <dbReference type="ARBA" id="ARBA00008017"/>
    </source>
</evidence>
<feature type="transmembrane region" description="Helical" evidence="8">
    <location>
        <begin position="432"/>
        <end position="453"/>
    </location>
</feature>
<dbReference type="Gene3D" id="2.30.30.60">
    <property type="match status" value="1"/>
</dbReference>
<dbReference type="GO" id="GO:0008381">
    <property type="term" value="F:mechanosensitive monoatomic ion channel activity"/>
    <property type="evidence" value="ECO:0007669"/>
    <property type="project" value="InterPro"/>
</dbReference>
<dbReference type="SUPFAM" id="SSF82861">
    <property type="entry name" value="Mechanosensitive channel protein MscS (YggB), transmembrane region"/>
    <property type="match status" value="1"/>
</dbReference>
<accession>G7ZFW9</accession>
<evidence type="ECO:0000313" key="12">
    <source>
        <dbReference type="EMBL" id="CBS90576.1"/>
    </source>
</evidence>
<dbReference type="InterPro" id="IPR006685">
    <property type="entry name" value="MscS_channel_2nd"/>
</dbReference>
<name>G7ZFW9_AZOL4</name>
<dbReference type="OrthoDB" id="9814206at2"/>
<feature type="transmembrane region" description="Helical" evidence="8">
    <location>
        <begin position="257"/>
        <end position="274"/>
    </location>
</feature>
<dbReference type="Pfam" id="PF21082">
    <property type="entry name" value="MS_channel_3rd"/>
    <property type="match status" value="1"/>
</dbReference>
<comment type="similarity">
    <text evidence="2">Belongs to the MscS (TC 1.A.23) family.</text>
</comment>
<evidence type="ECO:0000259" key="10">
    <source>
        <dbReference type="Pfam" id="PF00924"/>
    </source>
</evidence>
<reference evidence="13" key="1">
    <citation type="journal article" date="2011" name="PLoS Genet.">
        <title>Azospirillum genomes reveal transition of bacteria from aquatic to terrestrial environments.</title>
        <authorList>
            <person name="Wisniewski-Dye F."/>
            <person name="Borziak K."/>
            <person name="Khalsa-Moyers G."/>
            <person name="Alexandre G."/>
            <person name="Sukharnikov L.O."/>
            <person name="Wuichet K."/>
            <person name="Hurst G.B."/>
            <person name="McDonald W.H."/>
            <person name="Robertson J.S."/>
            <person name="Barbe V."/>
            <person name="Calteau A."/>
            <person name="Rouy Z."/>
            <person name="Mangenot S."/>
            <person name="Prigent-Combaret C."/>
            <person name="Normand P."/>
            <person name="Boyer M."/>
            <person name="Siguier P."/>
            <person name="Dessaux Y."/>
            <person name="Elmerich C."/>
            <person name="Condemine G."/>
            <person name="Krishnen G."/>
            <person name="Kennedy I."/>
            <person name="Paterson A.H."/>
            <person name="Gonzalez V."/>
            <person name="Mavingui P."/>
            <person name="Zhulin I.B."/>
        </authorList>
    </citation>
    <scope>NUCLEOTIDE SEQUENCE [LARGE SCALE GENOMIC DNA]</scope>
    <source>
        <strain evidence="13">4B</strain>
    </source>
</reference>
<dbReference type="PANTHER" id="PTHR30460:SF0">
    <property type="entry name" value="MODERATE CONDUCTANCE MECHANOSENSITIVE CHANNEL YBIO"/>
    <property type="match status" value="1"/>
</dbReference>
<comment type="subcellular location">
    <subcellularLocation>
        <location evidence="1">Cell membrane</location>
        <topology evidence="1">Multi-pass membrane protein</topology>
    </subcellularLocation>
</comment>
<keyword evidence="3" id="KW-1003">Cell membrane</keyword>
<dbReference type="InterPro" id="IPR010920">
    <property type="entry name" value="LSM_dom_sf"/>
</dbReference>
<proteinExistence type="inferred from homology"/>
<feature type="transmembrane region" description="Helical" evidence="8">
    <location>
        <begin position="521"/>
        <end position="540"/>
    </location>
</feature>
<feature type="chain" id="PRO_5003507051" evidence="9">
    <location>
        <begin position="42"/>
        <end position="785"/>
    </location>
</feature>
<gene>
    <name evidence="12" type="ordered locus">AZOLI_p40180</name>
</gene>
<evidence type="ECO:0000256" key="3">
    <source>
        <dbReference type="ARBA" id="ARBA00022475"/>
    </source>
</evidence>
<dbReference type="SUPFAM" id="SSF50182">
    <property type="entry name" value="Sm-like ribonucleoproteins"/>
    <property type="match status" value="1"/>
</dbReference>
<feature type="compositionally biased region" description="Acidic residues" evidence="7">
    <location>
        <begin position="401"/>
        <end position="414"/>
    </location>
</feature>
<keyword evidence="5 8" id="KW-1133">Transmembrane helix</keyword>
<organism evidence="12 13">
    <name type="scientific">Azospirillum lipoferum (strain 4B)</name>
    <dbReference type="NCBI Taxonomy" id="862719"/>
    <lineage>
        <taxon>Bacteria</taxon>
        <taxon>Pseudomonadati</taxon>
        <taxon>Pseudomonadota</taxon>
        <taxon>Alphaproteobacteria</taxon>
        <taxon>Rhodospirillales</taxon>
        <taxon>Azospirillaceae</taxon>
        <taxon>Azospirillum</taxon>
    </lineage>
</organism>
<evidence type="ECO:0000256" key="7">
    <source>
        <dbReference type="SAM" id="MobiDB-lite"/>
    </source>
</evidence>
<dbReference type="Gene3D" id="1.10.287.1260">
    <property type="match status" value="1"/>
</dbReference>
<keyword evidence="4 8" id="KW-0812">Transmembrane</keyword>
<keyword evidence="9" id="KW-0732">Signal</keyword>
<dbReference type="InterPro" id="IPR045276">
    <property type="entry name" value="YbiO_bact"/>
</dbReference>
<feature type="domain" description="Mechanosensitive ion channel MscS" evidence="10">
    <location>
        <begin position="566"/>
        <end position="631"/>
    </location>
</feature>
<evidence type="ECO:0000256" key="6">
    <source>
        <dbReference type="ARBA" id="ARBA00023136"/>
    </source>
</evidence>
<feature type="transmembrane region" description="Helical" evidence="8">
    <location>
        <begin position="333"/>
        <end position="355"/>
    </location>
</feature>
<feature type="transmembrane region" description="Helical" evidence="8">
    <location>
        <begin position="546"/>
        <end position="568"/>
    </location>
</feature>
<feature type="signal peptide" evidence="9">
    <location>
        <begin position="1"/>
        <end position="41"/>
    </location>
</feature>
<feature type="domain" description="Mechanosensitive ion channel MscS C-terminal" evidence="11">
    <location>
        <begin position="641"/>
        <end position="724"/>
    </location>
</feature>
<dbReference type="KEGG" id="ali:AZOLI_p40180"/>
<sequence>MPTASLFARAFPWRLRWPVRLRTAVLLLLLALLPAAASAQAASTPAPAIQATPAAPAPSSAAPPAATPPAAAGAADGMMMTILSEGQGRMAGFRGKLAKRLRAAPEIPSAVAKALTAGSPTGDPGHFLRIVGLTLAVMAVGHAVQHIVFERPVARRLLPRPRAPGPGGSALAARFPHLAARALLTLVGMILASLIGFAIATALIPDPAPLTEKTVILTGSSYLLVWAIALFWRLVLPPGAAADDGLASAICRMRRDLTVSGALGVALITGSIWLEALGMPYDPHAVLVALFGLLTVLTTLGALYVNRRTVERAFLAERPAGTVAALERLTLRLWFPVVVAYFAYAWVAMVNRLILRWPTELPMLVGAYAVAGAILGVYAAVTYATEWLVHQRRTLWRPLDESQDEGGDGPQDADGEVRDAPRAATLDSYEALARRVAGILAAVAGVAVTLSVWNVPRMHGDAADRLIGIMTVCLIGYVAYHAVRIGIDRRIAEEGPVAGTVPGDEGGGGGSSSRLATLLPLVRNVILLSIVGTVLISVLMDLGVNIAPLFAGAGIVGIAIGFGAQTLIRDIFSGAFFLIDDAFRKGEYIEIGSICGTVEKISVRSMQLRHHRGPLHTVPFGEIHQLTNYSRDWVIMKLPLRITYDTDVEKLRKHIKQLGQTLLEDPELGPKFLQPLKSQGVIQMEDSAMILRVKFMTRPGDQWDIRRRVFQELHALFQREGIRFAHREVTVRFAGEATAAGPTGAPTGGPIGSMSREEARNLASGAVLHTLGEDALEPDAAVGRR</sequence>
<dbReference type="InterPro" id="IPR011014">
    <property type="entry name" value="MscS_channel_TM-2"/>
</dbReference>
<dbReference type="RefSeq" id="WP_014189429.1">
    <property type="nucleotide sequence ID" value="NC_016587.1"/>
</dbReference>
<evidence type="ECO:0000256" key="4">
    <source>
        <dbReference type="ARBA" id="ARBA00022692"/>
    </source>
</evidence>
<dbReference type="InterPro" id="IPR049278">
    <property type="entry name" value="MS_channel_C"/>
</dbReference>
<feature type="transmembrane region" description="Helical" evidence="8">
    <location>
        <begin position="367"/>
        <end position="389"/>
    </location>
</feature>
<evidence type="ECO:0000256" key="5">
    <source>
        <dbReference type="ARBA" id="ARBA00022989"/>
    </source>
</evidence>
<keyword evidence="13" id="KW-1185">Reference proteome</keyword>
<dbReference type="InterPro" id="IPR023408">
    <property type="entry name" value="MscS_beta-dom_sf"/>
</dbReference>
<dbReference type="EMBL" id="FQ311872">
    <property type="protein sequence ID" value="CBS90576.1"/>
    <property type="molecule type" value="Genomic_DNA"/>
</dbReference>
<feature type="transmembrane region" description="Helical" evidence="8">
    <location>
        <begin position="127"/>
        <end position="149"/>
    </location>
</feature>
<dbReference type="InterPro" id="IPR011066">
    <property type="entry name" value="MscS_channel_C_sf"/>
</dbReference>
<feature type="region of interest" description="Disordered" evidence="7">
    <location>
        <begin position="738"/>
        <end position="758"/>
    </location>
</feature>
<protein>
    <submittedName>
        <fullName evidence="12">MscS mechanosensitive ion channel protein</fullName>
    </submittedName>
</protein>
<evidence type="ECO:0000256" key="1">
    <source>
        <dbReference type="ARBA" id="ARBA00004651"/>
    </source>
</evidence>
<dbReference type="Gene3D" id="3.30.70.100">
    <property type="match status" value="1"/>
</dbReference>
<keyword evidence="12" id="KW-0614">Plasmid</keyword>
<evidence type="ECO:0000256" key="8">
    <source>
        <dbReference type="SAM" id="Phobius"/>
    </source>
</evidence>
<dbReference type="SUPFAM" id="SSF82689">
    <property type="entry name" value="Mechanosensitive channel protein MscS (YggB), C-terminal domain"/>
    <property type="match status" value="1"/>
</dbReference>
<dbReference type="AlphaFoldDB" id="G7ZFW9"/>
<dbReference type="GO" id="GO:0005886">
    <property type="term" value="C:plasma membrane"/>
    <property type="evidence" value="ECO:0007669"/>
    <property type="project" value="UniProtKB-SubCell"/>
</dbReference>
<geneLocation type="plasmid" evidence="12 13">
    <name>AZO_p4</name>
</geneLocation>
<keyword evidence="6 8" id="KW-0472">Membrane</keyword>
<feature type="transmembrane region" description="Helical" evidence="8">
    <location>
        <begin position="286"/>
        <end position="305"/>
    </location>
</feature>
<evidence type="ECO:0000313" key="13">
    <source>
        <dbReference type="Proteomes" id="UP000005667"/>
    </source>
</evidence>
<feature type="region of interest" description="Disordered" evidence="7">
    <location>
        <begin position="50"/>
        <end position="72"/>
    </location>
</feature>